<dbReference type="GO" id="GO:0003676">
    <property type="term" value="F:nucleic acid binding"/>
    <property type="evidence" value="ECO:0007669"/>
    <property type="project" value="InterPro"/>
</dbReference>
<dbReference type="GO" id="GO:0015074">
    <property type="term" value="P:DNA integration"/>
    <property type="evidence" value="ECO:0007669"/>
    <property type="project" value="InterPro"/>
</dbReference>
<proteinExistence type="predicted"/>
<dbReference type="InterPro" id="IPR036397">
    <property type="entry name" value="RNaseH_sf"/>
</dbReference>
<dbReference type="Gene3D" id="3.30.420.10">
    <property type="entry name" value="Ribonuclease H-like superfamily/Ribonuclease H"/>
    <property type="match status" value="1"/>
</dbReference>
<reference evidence="2 3" key="1">
    <citation type="journal article" date="2014" name="Genome Announc.">
        <title>Draft genome sequences of the altered schaedler flora, a defined bacterial community from gnotobiotic mice.</title>
        <authorList>
            <person name="Wannemuehler M.J."/>
            <person name="Overstreet A.M."/>
            <person name="Ward D.V."/>
            <person name="Phillips G.J."/>
        </authorList>
    </citation>
    <scope>NUCLEOTIDE SEQUENCE [LARGE SCALE GENOMIC DNA]</scope>
    <source>
        <strain evidence="2 3">ASF492</strain>
    </source>
</reference>
<dbReference type="InterPro" id="IPR001584">
    <property type="entry name" value="Integrase_cat-core"/>
</dbReference>
<evidence type="ECO:0000313" key="3">
    <source>
        <dbReference type="Proteomes" id="UP000012589"/>
    </source>
</evidence>
<dbReference type="InterPro" id="IPR012337">
    <property type="entry name" value="RNaseH-like_sf"/>
</dbReference>
<evidence type="ECO:0000259" key="1">
    <source>
        <dbReference type="PROSITE" id="PS50994"/>
    </source>
</evidence>
<dbReference type="SUPFAM" id="SSF53098">
    <property type="entry name" value="Ribonuclease H-like"/>
    <property type="match status" value="1"/>
</dbReference>
<dbReference type="PROSITE" id="PS50994">
    <property type="entry name" value="INTEGRASE"/>
    <property type="match status" value="1"/>
</dbReference>
<keyword evidence="3" id="KW-1185">Reference proteome</keyword>
<dbReference type="Proteomes" id="UP000012589">
    <property type="component" value="Unassembled WGS sequence"/>
</dbReference>
<dbReference type="PATRIC" id="fig|1235802.3.peg.6627"/>
<feature type="domain" description="Integrase catalytic" evidence="1">
    <location>
        <begin position="55"/>
        <end position="152"/>
    </location>
</feature>
<accession>N1ZR24</accession>
<sequence length="152" mass="17389">MLPDAAVDEIYRLKAEFPRLNATQIHRQLVAGSFIPATVSVCAVRRFVKHHDLKSAKNPSMRDRRAFEEDAFGKLWQADTCYLPYITENGVRRRVYCIMIIDDHSRLLVGGELFYSDNAYHFQKVLKAAVSAYGIPAKLYVDYSDVLTIPTF</sequence>
<dbReference type="EMBL" id="AQFT01000240">
    <property type="protein sequence ID" value="EMZ16270.1"/>
    <property type="molecule type" value="Genomic_DNA"/>
</dbReference>
<dbReference type="STRING" id="1235802.C823_06263"/>
<organism evidence="2 3">
    <name type="scientific">Eubacterium plexicaudatum ASF492</name>
    <dbReference type="NCBI Taxonomy" id="1235802"/>
    <lineage>
        <taxon>Bacteria</taxon>
        <taxon>Bacillati</taxon>
        <taxon>Bacillota</taxon>
        <taxon>Clostridia</taxon>
        <taxon>Eubacteriales</taxon>
        <taxon>Eubacteriaceae</taxon>
        <taxon>Eubacterium</taxon>
    </lineage>
</organism>
<protein>
    <recommendedName>
        <fullName evidence="1">Integrase catalytic domain-containing protein</fullName>
    </recommendedName>
</protein>
<dbReference type="Pfam" id="PF00665">
    <property type="entry name" value="rve"/>
    <property type="match status" value="1"/>
</dbReference>
<dbReference type="AlphaFoldDB" id="N1ZR24"/>
<comment type="caution">
    <text evidence="2">The sequence shown here is derived from an EMBL/GenBank/DDBJ whole genome shotgun (WGS) entry which is preliminary data.</text>
</comment>
<dbReference type="eggNOG" id="COG2801">
    <property type="taxonomic scope" value="Bacteria"/>
</dbReference>
<gene>
    <name evidence="2" type="ORF">C823_06263</name>
</gene>
<name>N1ZR24_9FIRM</name>
<evidence type="ECO:0000313" key="2">
    <source>
        <dbReference type="EMBL" id="EMZ16270.1"/>
    </source>
</evidence>
<dbReference type="HOGENOM" id="CLU_1719605_0_0_9"/>